<keyword evidence="3 5" id="KW-0863">Zinc-finger</keyword>
<evidence type="ECO:0000259" key="7">
    <source>
        <dbReference type="PROSITE" id="PS50157"/>
    </source>
</evidence>
<feature type="compositionally biased region" description="Polar residues" evidence="6">
    <location>
        <begin position="68"/>
        <end position="78"/>
    </location>
</feature>
<dbReference type="InterPro" id="IPR013087">
    <property type="entry name" value="Znf_C2H2_type"/>
</dbReference>
<keyword evidence="2" id="KW-0479">Metal-binding</keyword>
<dbReference type="SUPFAM" id="SSF57667">
    <property type="entry name" value="beta-beta-alpha zinc fingers"/>
    <property type="match status" value="1"/>
</dbReference>
<proteinExistence type="inferred from homology"/>
<comment type="similarity">
    <text evidence="1">Belongs to the Elbow/Noc family.</text>
</comment>
<evidence type="ECO:0000313" key="8">
    <source>
        <dbReference type="EMBL" id="KAK2147648.1"/>
    </source>
</evidence>
<evidence type="ECO:0000313" key="9">
    <source>
        <dbReference type="Proteomes" id="UP001208570"/>
    </source>
</evidence>
<feature type="region of interest" description="Disordered" evidence="6">
    <location>
        <begin position="68"/>
        <end position="203"/>
    </location>
</feature>
<dbReference type="PANTHER" id="PTHR12522">
    <property type="entry name" value="ZINC-FINGER PROTEIN NOLZ1-RELATED"/>
    <property type="match status" value="1"/>
</dbReference>
<gene>
    <name evidence="8" type="ORF">LSH36_543g01045</name>
</gene>
<dbReference type="Gene3D" id="3.30.160.60">
    <property type="entry name" value="Classic Zinc Finger"/>
    <property type="match status" value="1"/>
</dbReference>
<dbReference type="PANTHER" id="PTHR12522:SF4">
    <property type="entry name" value="ZINC FINGER PROTEIN ELBOW"/>
    <property type="match status" value="1"/>
</dbReference>
<name>A0AAD9J726_9ANNE</name>
<evidence type="ECO:0000256" key="4">
    <source>
        <dbReference type="ARBA" id="ARBA00022833"/>
    </source>
</evidence>
<reference evidence="8" key="1">
    <citation type="journal article" date="2023" name="Mol. Biol. Evol.">
        <title>Third-Generation Sequencing Reveals the Adaptive Role of the Epigenome in Three Deep-Sea Polychaetes.</title>
        <authorList>
            <person name="Perez M."/>
            <person name="Aroh O."/>
            <person name="Sun Y."/>
            <person name="Lan Y."/>
            <person name="Juniper S.K."/>
            <person name="Young C.R."/>
            <person name="Angers B."/>
            <person name="Qian P.Y."/>
        </authorList>
    </citation>
    <scope>NUCLEOTIDE SEQUENCE</scope>
    <source>
        <strain evidence="8">P08H-3</strain>
    </source>
</reference>
<dbReference type="GO" id="GO:0008270">
    <property type="term" value="F:zinc ion binding"/>
    <property type="evidence" value="ECO:0007669"/>
    <property type="project" value="UniProtKB-KW"/>
</dbReference>
<dbReference type="EMBL" id="JAODUP010000543">
    <property type="protein sequence ID" value="KAK2147648.1"/>
    <property type="molecule type" value="Genomic_DNA"/>
</dbReference>
<keyword evidence="4" id="KW-0862">Zinc</keyword>
<organism evidence="8 9">
    <name type="scientific">Paralvinella palmiformis</name>
    <dbReference type="NCBI Taxonomy" id="53620"/>
    <lineage>
        <taxon>Eukaryota</taxon>
        <taxon>Metazoa</taxon>
        <taxon>Spiralia</taxon>
        <taxon>Lophotrochozoa</taxon>
        <taxon>Annelida</taxon>
        <taxon>Polychaeta</taxon>
        <taxon>Sedentaria</taxon>
        <taxon>Canalipalpata</taxon>
        <taxon>Terebellida</taxon>
        <taxon>Terebelliformia</taxon>
        <taxon>Alvinellidae</taxon>
        <taxon>Paralvinella</taxon>
    </lineage>
</organism>
<evidence type="ECO:0000256" key="6">
    <source>
        <dbReference type="SAM" id="MobiDB-lite"/>
    </source>
</evidence>
<sequence length="538" mass="55442">MLTSSASQYLHPDYLQPLPTTSIPFKQYTNQSDLESCTSAHRTHELSIQIDLDAKKSPLALLAQTCSSIGKDSGNNKSIIPPLEKKDSQKEKDVKSDTPKSGSGEEKGRSSTASDKKDGSSPGRGLDSPKGGFRAPAPKDIPPLVPITSSSTAGDKSTSSRGSPKTSTSTSSSSSERESTSVTSAAQSSLSSSTSSSSSAGAYVSSNSRLGSLSCSNLMLDISQQESAVKALGLPATHPTLPGSLKADGLTAPSALHPGLSGYPSLPLFGHPLAMDASSMYSNLSGHSALSAAHKGLSPYVSYARVKTSSGATTLVPVCKDPYCTHCQMTMQSAQLSSGCAAGCSQCNHEKSLVAPTSLSAHSGLGSLPLLPHSAASLSLASSLYPHAFGMFPGSQTGLPPYVCNWMAGSDYCGKRFATSDELLQHLRTHTSSTEAAAAALSHAGLPYSALAPSLATACHSHYPTPGSLSPNTLRQAYPRSISPNSLLVANRYHPYKSPLSSLPAPVGSALGSAGLPSLGAYYSPYSLYGQRLGAVAP</sequence>
<dbReference type="InterPro" id="IPR051520">
    <property type="entry name" value="Elbow/Noc_ZnFinger"/>
</dbReference>
<feature type="domain" description="C2H2-type" evidence="7">
    <location>
        <begin position="402"/>
        <end position="435"/>
    </location>
</feature>
<evidence type="ECO:0000256" key="3">
    <source>
        <dbReference type="ARBA" id="ARBA00022771"/>
    </source>
</evidence>
<accession>A0AAD9J726</accession>
<dbReference type="Proteomes" id="UP001208570">
    <property type="component" value="Unassembled WGS sequence"/>
</dbReference>
<dbReference type="GO" id="GO:0045892">
    <property type="term" value="P:negative regulation of DNA-templated transcription"/>
    <property type="evidence" value="ECO:0007669"/>
    <property type="project" value="TreeGrafter"/>
</dbReference>
<feature type="compositionally biased region" description="Low complexity" evidence="6">
    <location>
        <begin position="148"/>
        <end position="203"/>
    </location>
</feature>
<evidence type="ECO:0000256" key="5">
    <source>
        <dbReference type="PROSITE-ProRule" id="PRU00042"/>
    </source>
</evidence>
<evidence type="ECO:0000256" key="2">
    <source>
        <dbReference type="ARBA" id="ARBA00022723"/>
    </source>
</evidence>
<evidence type="ECO:0000256" key="1">
    <source>
        <dbReference type="ARBA" id="ARBA00010144"/>
    </source>
</evidence>
<comment type="caution">
    <text evidence="8">The sequence shown here is derived from an EMBL/GenBank/DDBJ whole genome shotgun (WGS) entry which is preliminary data.</text>
</comment>
<keyword evidence="9" id="KW-1185">Reference proteome</keyword>
<dbReference type="InterPro" id="IPR036236">
    <property type="entry name" value="Znf_C2H2_sf"/>
</dbReference>
<feature type="compositionally biased region" description="Basic and acidic residues" evidence="6">
    <location>
        <begin position="83"/>
        <end position="119"/>
    </location>
</feature>
<dbReference type="PROSITE" id="PS50157">
    <property type="entry name" value="ZINC_FINGER_C2H2_2"/>
    <property type="match status" value="1"/>
</dbReference>
<protein>
    <recommendedName>
        <fullName evidence="7">C2H2-type domain-containing protein</fullName>
    </recommendedName>
</protein>
<dbReference type="GO" id="GO:0005634">
    <property type="term" value="C:nucleus"/>
    <property type="evidence" value="ECO:0007669"/>
    <property type="project" value="TreeGrafter"/>
</dbReference>
<dbReference type="AlphaFoldDB" id="A0AAD9J726"/>